<evidence type="ECO:0000313" key="3">
    <source>
        <dbReference type="Proteomes" id="UP001183643"/>
    </source>
</evidence>
<dbReference type="InterPro" id="IPR036291">
    <property type="entry name" value="NAD(P)-bd_dom_sf"/>
</dbReference>
<keyword evidence="3" id="KW-1185">Reference proteome</keyword>
<dbReference type="AlphaFoldDB" id="A0AAE3YWR2"/>
<dbReference type="InterPro" id="IPR020843">
    <property type="entry name" value="ER"/>
</dbReference>
<dbReference type="Gene3D" id="3.90.180.10">
    <property type="entry name" value="Medium-chain alcohol dehydrogenases, catalytic domain"/>
    <property type="match status" value="1"/>
</dbReference>
<dbReference type="GO" id="GO:0016491">
    <property type="term" value="F:oxidoreductase activity"/>
    <property type="evidence" value="ECO:0007669"/>
    <property type="project" value="InterPro"/>
</dbReference>
<organism evidence="2 3">
    <name type="scientific">Catenuloplanes atrovinosus</name>
    <dbReference type="NCBI Taxonomy" id="137266"/>
    <lineage>
        <taxon>Bacteria</taxon>
        <taxon>Bacillati</taxon>
        <taxon>Actinomycetota</taxon>
        <taxon>Actinomycetes</taxon>
        <taxon>Micromonosporales</taxon>
        <taxon>Micromonosporaceae</taxon>
        <taxon>Catenuloplanes</taxon>
    </lineage>
</organism>
<dbReference type="SMART" id="SM00829">
    <property type="entry name" value="PKS_ER"/>
    <property type="match status" value="1"/>
</dbReference>
<reference evidence="2" key="1">
    <citation type="submission" date="2023-07" db="EMBL/GenBank/DDBJ databases">
        <title>Sequencing the genomes of 1000 actinobacteria strains.</title>
        <authorList>
            <person name="Klenk H.-P."/>
        </authorList>
    </citation>
    <scope>NUCLEOTIDE SEQUENCE</scope>
    <source>
        <strain evidence="2">DSM 44707</strain>
    </source>
</reference>
<name>A0AAE3YWR2_9ACTN</name>
<protein>
    <submittedName>
        <fullName evidence="2">NADPH:quinone reductase-like Zn-dependent oxidoreductase</fullName>
    </submittedName>
</protein>
<dbReference type="InterPro" id="IPR050700">
    <property type="entry name" value="YIM1/Zinc_Alcohol_DH_Fams"/>
</dbReference>
<sequence>MRAVRYDRYGPPEVLRVADVPEPVAGPGQVLVDVHAAGVSGGEDAIREGRLRMVMREPLPRGIGNEFAGVVAGTGPGVTGYRPGDRVWGLTPWRTFGAVAERVVVPAARLAPAPAGLDLVEAAALPVAGTTVLTALADRVRLRAGDRLLVRGAAGAVGVVAVQFGRETGAHVTALAGANGLDLVRRLGADEALDYRTTSPADLGTFDVILDLVGTDVRAYRRLLTRRGRLVALVADPDHLVRSVLTGFLPRVVAFSNNPPAERIARLTELVERGAIRPVISAVLPMSEAAEAHRRVARGGVPGKIVLTTQASEPV</sequence>
<dbReference type="EMBL" id="JAVDYB010000001">
    <property type="protein sequence ID" value="MDR7280642.1"/>
    <property type="molecule type" value="Genomic_DNA"/>
</dbReference>
<dbReference type="Pfam" id="PF08240">
    <property type="entry name" value="ADH_N"/>
    <property type="match status" value="1"/>
</dbReference>
<dbReference type="SUPFAM" id="SSF51735">
    <property type="entry name" value="NAD(P)-binding Rossmann-fold domains"/>
    <property type="match status" value="1"/>
</dbReference>
<dbReference type="Pfam" id="PF13602">
    <property type="entry name" value="ADH_zinc_N_2"/>
    <property type="match status" value="1"/>
</dbReference>
<dbReference type="CDD" id="cd05289">
    <property type="entry name" value="MDR_like_2"/>
    <property type="match status" value="1"/>
</dbReference>
<proteinExistence type="predicted"/>
<evidence type="ECO:0000313" key="2">
    <source>
        <dbReference type="EMBL" id="MDR7280642.1"/>
    </source>
</evidence>
<comment type="caution">
    <text evidence="2">The sequence shown here is derived from an EMBL/GenBank/DDBJ whole genome shotgun (WGS) entry which is preliminary data.</text>
</comment>
<feature type="domain" description="Enoyl reductase (ER)" evidence="1">
    <location>
        <begin position="10"/>
        <end position="307"/>
    </location>
</feature>
<dbReference type="PANTHER" id="PTHR11695:SF294">
    <property type="entry name" value="RETICULON-4-INTERACTING PROTEIN 1, MITOCHONDRIAL"/>
    <property type="match status" value="1"/>
</dbReference>
<dbReference type="Gene3D" id="3.40.50.720">
    <property type="entry name" value="NAD(P)-binding Rossmann-like Domain"/>
    <property type="match status" value="1"/>
</dbReference>
<gene>
    <name evidence="2" type="ORF">J2S41_007420</name>
</gene>
<dbReference type="InterPro" id="IPR013154">
    <property type="entry name" value="ADH-like_N"/>
</dbReference>
<dbReference type="Proteomes" id="UP001183643">
    <property type="component" value="Unassembled WGS sequence"/>
</dbReference>
<dbReference type="SUPFAM" id="SSF50129">
    <property type="entry name" value="GroES-like"/>
    <property type="match status" value="1"/>
</dbReference>
<accession>A0AAE3YWR2</accession>
<dbReference type="PANTHER" id="PTHR11695">
    <property type="entry name" value="ALCOHOL DEHYDROGENASE RELATED"/>
    <property type="match status" value="1"/>
</dbReference>
<evidence type="ECO:0000259" key="1">
    <source>
        <dbReference type="SMART" id="SM00829"/>
    </source>
</evidence>
<dbReference type="InterPro" id="IPR011032">
    <property type="entry name" value="GroES-like_sf"/>
</dbReference>
<dbReference type="RefSeq" id="WP_310375315.1">
    <property type="nucleotide sequence ID" value="NZ_JAVDYB010000001.1"/>
</dbReference>